<reference evidence="2 3" key="1">
    <citation type="submission" date="2018-02" db="EMBL/GenBank/DDBJ databases">
        <title>The genomes of Aspergillus section Nigri reveals drivers in fungal speciation.</title>
        <authorList>
            <consortium name="DOE Joint Genome Institute"/>
            <person name="Vesth T.C."/>
            <person name="Nybo J."/>
            <person name="Theobald S."/>
            <person name="Brandl J."/>
            <person name="Frisvad J.C."/>
            <person name="Nielsen K.F."/>
            <person name="Lyhne E.K."/>
            <person name="Kogle M.E."/>
            <person name="Kuo A."/>
            <person name="Riley R."/>
            <person name="Clum A."/>
            <person name="Nolan M."/>
            <person name="Lipzen A."/>
            <person name="Salamov A."/>
            <person name="Henrissat B."/>
            <person name="Wiebenga A."/>
            <person name="De vries R.P."/>
            <person name="Grigoriev I.V."/>
            <person name="Mortensen U.H."/>
            <person name="Andersen M.R."/>
            <person name="Baker S.E."/>
        </authorList>
    </citation>
    <scope>NUCLEOTIDE SEQUENCE [LARGE SCALE GENOMIC DNA]</scope>
    <source>
        <strain evidence="2 3">CBS 115571</strain>
    </source>
</reference>
<gene>
    <name evidence="2" type="ORF">BO99DRAFT_171023</name>
</gene>
<protein>
    <submittedName>
        <fullName evidence="2">Uncharacterized protein</fullName>
    </submittedName>
</protein>
<keyword evidence="1" id="KW-0812">Transmembrane</keyword>
<sequence>MFTKCCRLTRMKGTSAGPRLRLRAVVRSRGGWTRQRGFSLGASANATSLTLRPGHAALIYAPDHIYFEAIIVWSVLLIALLAFVFFVLFV</sequence>
<dbReference type="EMBL" id="KZ825146">
    <property type="protein sequence ID" value="PYI18286.1"/>
    <property type="molecule type" value="Genomic_DNA"/>
</dbReference>
<organism evidence="2 3">
    <name type="scientific">Aspergillus violaceofuscus (strain CBS 115571)</name>
    <dbReference type="NCBI Taxonomy" id="1450538"/>
    <lineage>
        <taxon>Eukaryota</taxon>
        <taxon>Fungi</taxon>
        <taxon>Dikarya</taxon>
        <taxon>Ascomycota</taxon>
        <taxon>Pezizomycotina</taxon>
        <taxon>Eurotiomycetes</taxon>
        <taxon>Eurotiomycetidae</taxon>
        <taxon>Eurotiales</taxon>
        <taxon>Aspergillaceae</taxon>
        <taxon>Aspergillus</taxon>
    </lineage>
</organism>
<evidence type="ECO:0000313" key="2">
    <source>
        <dbReference type="EMBL" id="PYI18286.1"/>
    </source>
</evidence>
<keyword evidence="1" id="KW-1133">Transmembrane helix</keyword>
<name>A0A2V5IF47_ASPV1</name>
<feature type="transmembrane region" description="Helical" evidence="1">
    <location>
        <begin position="70"/>
        <end position="89"/>
    </location>
</feature>
<keyword evidence="1" id="KW-0472">Membrane</keyword>
<evidence type="ECO:0000256" key="1">
    <source>
        <dbReference type="SAM" id="Phobius"/>
    </source>
</evidence>
<dbReference type="Proteomes" id="UP000249829">
    <property type="component" value="Unassembled WGS sequence"/>
</dbReference>
<dbReference type="AlphaFoldDB" id="A0A2V5IF47"/>
<keyword evidence="3" id="KW-1185">Reference proteome</keyword>
<proteinExistence type="predicted"/>
<accession>A0A2V5IF47</accession>
<evidence type="ECO:0000313" key="3">
    <source>
        <dbReference type="Proteomes" id="UP000249829"/>
    </source>
</evidence>